<reference evidence="9" key="2">
    <citation type="submission" date="2021-04" db="EMBL/GenBank/DDBJ databases">
        <authorList>
            <person name="Gilroy R."/>
        </authorList>
    </citation>
    <scope>NUCLEOTIDE SEQUENCE</scope>
    <source>
        <strain evidence="9">1719</strain>
    </source>
</reference>
<evidence type="ECO:0000313" key="9">
    <source>
        <dbReference type="EMBL" id="HIX54880.1"/>
    </source>
</evidence>
<evidence type="ECO:0000256" key="5">
    <source>
        <dbReference type="ARBA" id="ARBA00022801"/>
    </source>
</evidence>
<dbReference type="PROSITE" id="PS51257">
    <property type="entry name" value="PROKAR_LIPOPROTEIN"/>
    <property type="match status" value="1"/>
</dbReference>
<evidence type="ECO:0000259" key="8">
    <source>
        <dbReference type="Pfam" id="PF04389"/>
    </source>
</evidence>
<accession>A0A9D2AYU6</accession>
<dbReference type="Proteomes" id="UP000824156">
    <property type="component" value="Unassembled WGS sequence"/>
</dbReference>
<dbReference type="CDD" id="cd04821">
    <property type="entry name" value="PA_M28_1_2"/>
    <property type="match status" value="1"/>
</dbReference>
<proteinExistence type="predicted"/>
<evidence type="ECO:0000256" key="4">
    <source>
        <dbReference type="ARBA" id="ARBA00022729"/>
    </source>
</evidence>
<evidence type="ECO:0000256" key="1">
    <source>
        <dbReference type="ARBA" id="ARBA00022438"/>
    </source>
</evidence>
<feature type="domain" description="Peptidase M28" evidence="8">
    <location>
        <begin position="305"/>
        <end position="510"/>
    </location>
</feature>
<dbReference type="Gene3D" id="3.40.630.10">
    <property type="entry name" value="Zn peptidases"/>
    <property type="match status" value="2"/>
</dbReference>
<dbReference type="AlphaFoldDB" id="A0A9D2AYU6"/>
<dbReference type="InterPro" id="IPR007484">
    <property type="entry name" value="Peptidase_M28"/>
</dbReference>
<evidence type="ECO:0000256" key="6">
    <source>
        <dbReference type="ARBA" id="ARBA00022833"/>
    </source>
</evidence>
<feature type="chain" id="PRO_5039511300" evidence="7">
    <location>
        <begin position="20"/>
        <end position="555"/>
    </location>
</feature>
<comment type="caution">
    <text evidence="9">The sequence shown here is derived from an EMBL/GenBank/DDBJ whole genome shotgun (WGS) entry which is preliminary data.</text>
</comment>
<evidence type="ECO:0000256" key="2">
    <source>
        <dbReference type="ARBA" id="ARBA00022670"/>
    </source>
</evidence>
<dbReference type="EMBL" id="DXEZ01000213">
    <property type="protein sequence ID" value="HIX54880.1"/>
    <property type="molecule type" value="Genomic_DNA"/>
</dbReference>
<protein>
    <submittedName>
        <fullName evidence="9">M28 family peptidase</fullName>
    </submittedName>
</protein>
<keyword evidence="6" id="KW-0862">Zinc</keyword>
<keyword evidence="3" id="KW-0479">Metal-binding</keyword>
<dbReference type="PANTHER" id="PTHR12147">
    <property type="entry name" value="METALLOPEPTIDASE M28 FAMILY MEMBER"/>
    <property type="match status" value="1"/>
</dbReference>
<keyword evidence="2" id="KW-0645">Protease</keyword>
<dbReference type="GO" id="GO:0006508">
    <property type="term" value="P:proteolysis"/>
    <property type="evidence" value="ECO:0007669"/>
    <property type="project" value="UniProtKB-KW"/>
</dbReference>
<reference evidence="9" key="1">
    <citation type="journal article" date="2021" name="PeerJ">
        <title>Extensive microbial diversity within the chicken gut microbiome revealed by metagenomics and culture.</title>
        <authorList>
            <person name="Gilroy R."/>
            <person name="Ravi A."/>
            <person name="Getino M."/>
            <person name="Pursley I."/>
            <person name="Horton D.L."/>
            <person name="Alikhan N.F."/>
            <person name="Baker D."/>
            <person name="Gharbi K."/>
            <person name="Hall N."/>
            <person name="Watson M."/>
            <person name="Adriaenssens E.M."/>
            <person name="Foster-Nyarko E."/>
            <person name="Jarju S."/>
            <person name="Secka A."/>
            <person name="Antonio M."/>
            <person name="Oren A."/>
            <person name="Chaudhuri R.R."/>
            <person name="La Ragione R."/>
            <person name="Hildebrand F."/>
            <person name="Pallen M.J."/>
        </authorList>
    </citation>
    <scope>NUCLEOTIDE SEQUENCE</scope>
    <source>
        <strain evidence="9">1719</strain>
    </source>
</reference>
<gene>
    <name evidence="9" type="ORF">H9853_07630</name>
</gene>
<dbReference type="GO" id="GO:0008235">
    <property type="term" value="F:metalloexopeptidase activity"/>
    <property type="evidence" value="ECO:0007669"/>
    <property type="project" value="InterPro"/>
</dbReference>
<dbReference type="GO" id="GO:0004177">
    <property type="term" value="F:aminopeptidase activity"/>
    <property type="evidence" value="ECO:0007669"/>
    <property type="project" value="UniProtKB-KW"/>
</dbReference>
<keyword evidence="1" id="KW-0031">Aminopeptidase</keyword>
<evidence type="ECO:0000313" key="10">
    <source>
        <dbReference type="Proteomes" id="UP000824156"/>
    </source>
</evidence>
<keyword evidence="4 7" id="KW-0732">Signal</keyword>
<dbReference type="GO" id="GO:0046872">
    <property type="term" value="F:metal ion binding"/>
    <property type="evidence" value="ECO:0007669"/>
    <property type="project" value="UniProtKB-KW"/>
</dbReference>
<sequence length="555" mass="61680">MKKIILSAAIALVAFTACQNNSNTDQENETDSLAYDAITEEGFANYIETLSSDAFMGRKPFTKGDTLTVNYIKNEFENLGLKPGNGESYFQEVPLVEITSTPVESTLSFQGKEGSIDAEFLDDYVVGSRQLQEELDFPSTELVFVGFGIVAPEYDWNDYEGLDVTGKTVVALVSDPGKYDKDLFKADTMTYYGRWKYKYEEAARQGATGVLLIHETEAASYGWDVVRNGWSGPQLDMVTSDKGSSYAGFEGWVTNDLAKSLFELGDVDFEATIKEAKKPGFKAVPLNVKTSIKLQGSFRESTSNNVLGLIEGESRPDEYVIYTAHWDHLGIGTPIEGDSIFNGAIDNAAGVSALFEIAKAFNASTKKPERSVLFIALTAEEEGLLGSLYYTNNPIYPLENTVANINMDAFNPIGATKDVTVMGIGQTELEDYLVQSADKFDREVRGDKNISAGLFYRSDHFNFVKKGVPGLFMGSGSDYLHLKGDELKAKKEAFENRYHNVTDEFDEHWSLDGIVLDTQLFFDLGFTLSNERTFPEFKEGSEFFELGKQRLNKRK</sequence>
<dbReference type="SUPFAM" id="SSF52025">
    <property type="entry name" value="PA domain"/>
    <property type="match status" value="1"/>
</dbReference>
<feature type="signal peptide" evidence="7">
    <location>
        <begin position="1"/>
        <end position="19"/>
    </location>
</feature>
<dbReference type="PANTHER" id="PTHR12147:SF56">
    <property type="entry name" value="AMINOPEPTIDASE YDR415C-RELATED"/>
    <property type="match status" value="1"/>
</dbReference>
<evidence type="ECO:0000256" key="7">
    <source>
        <dbReference type="SAM" id="SignalP"/>
    </source>
</evidence>
<dbReference type="Pfam" id="PF04389">
    <property type="entry name" value="Peptidase_M28"/>
    <property type="match status" value="1"/>
</dbReference>
<evidence type="ECO:0000256" key="3">
    <source>
        <dbReference type="ARBA" id="ARBA00022723"/>
    </source>
</evidence>
<keyword evidence="5" id="KW-0378">Hydrolase</keyword>
<dbReference type="SUPFAM" id="SSF53187">
    <property type="entry name" value="Zn-dependent exopeptidases"/>
    <property type="match status" value="1"/>
</dbReference>
<dbReference type="InterPro" id="IPR046450">
    <property type="entry name" value="PA_dom_sf"/>
</dbReference>
<name>A0A9D2AYU6_9SPHI</name>
<dbReference type="CDD" id="cd05660">
    <property type="entry name" value="M28_like_PA"/>
    <property type="match status" value="1"/>
</dbReference>
<organism evidence="9 10">
    <name type="scientific">Candidatus Sphingobacterium stercoripullorum</name>
    <dbReference type="NCBI Taxonomy" id="2838759"/>
    <lineage>
        <taxon>Bacteria</taxon>
        <taxon>Pseudomonadati</taxon>
        <taxon>Bacteroidota</taxon>
        <taxon>Sphingobacteriia</taxon>
        <taxon>Sphingobacteriales</taxon>
        <taxon>Sphingobacteriaceae</taxon>
        <taxon>Sphingobacterium</taxon>
    </lineage>
</organism>
<dbReference type="InterPro" id="IPR045175">
    <property type="entry name" value="M28_fam"/>
</dbReference>